<evidence type="ECO:0000313" key="2">
    <source>
        <dbReference type="EMBL" id="VFT98396.1"/>
    </source>
</evidence>
<dbReference type="Proteomes" id="UP000332933">
    <property type="component" value="Unassembled WGS sequence"/>
</dbReference>
<dbReference type="Gene3D" id="3.80.10.10">
    <property type="entry name" value="Ribonuclease Inhibitor"/>
    <property type="match status" value="1"/>
</dbReference>
<dbReference type="AlphaFoldDB" id="A0A485LJM1"/>
<reference evidence="1" key="2">
    <citation type="submission" date="2019-06" db="EMBL/GenBank/DDBJ databases">
        <title>Genomics analysis of Aphanomyces spp. identifies a new class of oomycete effector associated with host adaptation.</title>
        <authorList>
            <person name="Gaulin E."/>
        </authorList>
    </citation>
    <scope>NUCLEOTIDE SEQUENCE</scope>
    <source>
        <strain evidence="1">CBS 578.67</strain>
    </source>
</reference>
<dbReference type="InterPro" id="IPR032675">
    <property type="entry name" value="LRR_dom_sf"/>
</dbReference>
<reference evidence="2 3" key="1">
    <citation type="submission" date="2019-03" db="EMBL/GenBank/DDBJ databases">
        <authorList>
            <person name="Gaulin E."/>
            <person name="Dumas B."/>
        </authorList>
    </citation>
    <scope>NUCLEOTIDE SEQUENCE [LARGE SCALE GENOMIC DNA]</scope>
    <source>
        <strain evidence="2">CBS 568.67</strain>
    </source>
</reference>
<dbReference type="SUPFAM" id="SSF52047">
    <property type="entry name" value="RNI-like"/>
    <property type="match status" value="1"/>
</dbReference>
<dbReference type="EMBL" id="VJMH01006999">
    <property type="protein sequence ID" value="KAF0686450.1"/>
    <property type="molecule type" value="Genomic_DNA"/>
</dbReference>
<protein>
    <submittedName>
        <fullName evidence="2">Aste57867_21727 protein</fullName>
    </submittedName>
</protein>
<name>A0A485LJM1_9STRA</name>
<evidence type="ECO:0000313" key="1">
    <source>
        <dbReference type="EMBL" id="KAF0686450.1"/>
    </source>
</evidence>
<evidence type="ECO:0000313" key="3">
    <source>
        <dbReference type="Proteomes" id="UP000332933"/>
    </source>
</evidence>
<organism evidence="2 3">
    <name type="scientific">Aphanomyces stellatus</name>
    <dbReference type="NCBI Taxonomy" id="120398"/>
    <lineage>
        <taxon>Eukaryota</taxon>
        <taxon>Sar</taxon>
        <taxon>Stramenopiles</taxon>
        <taxon>Oomycota</taxon>
        <taxon>Saprolegniomycetes</taxon>
        <taxon>Saprolegniales</taxon>
        <taxon>Verrucalvaceae</taxon>
        <taxon>Aphanomyces</taxon>
    </lineage>
</organism>
<accession>A0A485LJM1</accession>
<dbReference type="EMBL" id="CAADRA010007025">
    <property type="protein sequence ID" value="VFT98396.1"/>
    <property type="molecule type" value="Genomic_DNA"/>
</dbReference>
<proteinExistence type="predicted"/>
<keyword evidence="3" id="KW-1185">Reference proteome</keyword>
<sequence>MQSALPHDVLFQIALATPDAPSFFALLDALHSSNALAPLHPFLALRSTHDIHDLWPVLCLSNCTGAALVHFQAIAPFCRHVVVLDDTVDLGLCQHISCDATLTWRDFPAYDNATTRQWYAEWSTLQVTHVVVDSCGVALVPLLDALPTLRHLVGLEVGDMVADNDIARVLGVLAKCATLTTLHLHRINVFTRLHDSYPTSSMVQNVTAWLETQPARTILRLRDWQLNSAIIDDATAQAFCKALSTCPTLEVFECIDCDFSHMNLPRLDEL</sequence>
<gene>
    <name evidence="2" type="primary">Aste57867_21727</name>
    <name evidence="1" type="ORF">As57867_021658</name>
    <name evidence="2" type="ORF">ASTE57867_21727</name>
</gene>